<evidence type="ECO:0000313" key="2">
    <source>
        <dbReference type="EMBL" id="GIQ84897.1"/>
    </source>
</evidence>
<gene>
    <name evidence="2" type="ORF">KIPB_006479</name>
</gene>
<dbReference type="EMBL" id="BDIP01001668">
    <property type="protein sequence ID" value="GIQ84897.1"/>
    <property type="molecule type" value="Genomic_DNA"/>
</dbReference>
<evidence type="ECO:0000256" key="1">
    <source>
        <dbReference type="SAM" id="Phobius"/>
    </source>
</evidence>
<feature type="transmembrane region" description="Helical" evidence="1">
    <location>
        <begin position="12"/>
        <end position="35"/>
    </location>
</feature>
<keyword evidence="3" id="KW-1185">Reference proteome</keyword>
<protein>
    <submittedName>
        <fullName evidence="2">Uncharacterized protein</fullName>
    </submittedName>
</protein>
<sequence length="133" mass="14812">MLRSRIRTDVAGATVKYMVAILALYVSGTIGNTIYNNWVVLRATDTPHLYETLNYLPVLTLVDIGCRPLISITMAFLYVQSFQSLLKPSSYTKTVRLLMVSSGCLVVVCLGVFIHMQVYCTGLYQCVACSWSL</sequence>
<keyword evidence="1" id="KW-1133">Transmembrane helix</keyword>
<feature type="transmembrane region" description="Helical" evidence="1">
    <location>
        <begin position="97"/>
        <end position="116"/>
    </location>
</feature>
<proteinExistence type="predicted"/>
<reference evidence="2 3" key="1">
    <citation type="journal article" date="2018" name="PLoS ONE">
        <title>The draft genome of Kipferlia bialata reveals reductive genome evolution in fornicate parasites.</title>
        <authorList>
            <person name="Tanifuji G."/>
            <person name="Takabayashi S."/>
            <person name="Kume K."/>
            <person name="Takagi M."/>
            <person name="Nakayama T."/>
            <person name="Kamikawa R."/>
            <person name="Inagaki Y."/>
            <person name="Hashimoto T."/>
        </authorList>
    </citation>
    <scope>NUCLEOTIDE SEQUENCE [LARGE SCALE GENOMIC DNA]</scope>
    <source>
        <strain evidence="2">NY0173</strain>
    </source>
</reference>
<keyword evidence="1" id="KW-0812">Transmembrane</keyword>
<evidence type="ECO:0000313" key="3">
    <source>
        <dbReference type="Proteomes" id="UP000265618"/>
    </source>
</evidence>
<dbReference type="Proteomes" id="UP000265618">
    <property type="component" value="Unassembled WGS sequence"/>
</dbReference>
<feature type="transmembrane region" description="Helical" evidence="1">
    <location>
        <begin position="55"/>
        <end position="77"/>
    </location>
</feature>
<organism evidence="2 3">
    <name type="scientific">Kipferlia bialata</name>
    <dbReference type="NCBI Taxonomy" id="797122"/>
    <lineage>
        <taxon>Eukaryota</taxon>
        <taxon>Metamonada</taxon>
        <taxon>Carpediemonas-like organisms</taxon>
        <taxon>Kipferlia</taxon>
    </lineage>
</organism>
<comment type="caution">
    <text evidence="2">The sequence shown here is derived from an EMBL/GenBank/DDBJ whole genome shotgun (WGS) entry which is preliminary data.</text>
</comment>
<keyword evidence="1" id="KW-0472">Membrane</keyword>
<dbReference type="AlphaFoldDB" id="A0A9K3GJA2"/>
<accession>A0A9K3GJA2</accession>
<name>A0A9K3GJA2_9EUKA</name>